<evidence type="ECO:0000259" key="4">
    <source>
        <dbReference type="Pfam" id="PF23598"/>
    </source>
</evidence>
<proteinExistence type="predicted"/>
<keyword evidence="2" id="KW-0677">Repeat</keyword>
<keyword evidence="6" id="KW-1185">Reference proteome</keyword>
<feature type="region of interest" description="Disordered" evidence="3">
    <location>
        <begin position="378"/>
        <end position="397"/>
    </location>
</feature>
<dbReference type="Proteomes" id="UP000801492">
    <property type="component" value="Unassembled WGS sequence"/>
</dbReference>
<dbReference type="Gene3D" id="3.80.10.10">
    <property type="entry name" value="Ribonuclease Inhibitor"/>
    <property type="match status" value="4"/>
</dbReference>
<dbReference type="PROSITE" id="PS51450">
    <property type="entry name" value="LRR"/>
    <property type="match status" value="9"/>
</dbReference>
<keyword evidence="1" id="KW-0433">Leucine-rich repeat</keyword>
<dbReference type="SMART" id="SM00364">
    <property type="entry name" value="LRR_BAC"/>
    <property type="match status" value="10"/>
</dbReference>
<dbReference type="Pfam" id="PF23598">
    <property type="entry name" value="LRR_14"/>
    <property type="match status" value="2"/>
</dbReference>
<dbReference type="InterPro" id="IPR050216">
    <property type="entry name" value="LRR_domain-containing"/>
</dbReference>
<dbReference type="FunFam" id="3.80.10.10:FF:000748">
    <property type="entry name" value="Leucine-rich repeat-containing protein 40"/>
    <property type="match status" value="1"/>
</dbReference>
<gene>
    <name evidence="5" type="ORF">ILUMI_09345</name>
</gene>
<dbReference type="InterPro" id="IPR001611">
    <property type="entry name" value="Leu-rich_rpt"/>
</dbReference>
<name>A0A8K0G9R8_IGNLU</name>
<dbReference type="OrthoDB" id="660555at2759"/>
<reference evidence="5" key="1">
    <citation type="submission" date="2019-08" db="EMBL/GenBank/DDBJ databases">
        <title>The genome of the North American firefly Photinus pyralis.</title>
        <authorList>
            <consortium name="Photinus pyralis genome working group"/>
            <person name="Fallon T.R."/>
            <person name="Sander Lower S.E."/>
            <person name="Weng J.-K."/>
        </authorList>
    </citation>
    <scope>NUCLEOTIDE SEQUENCE</scope>
    <source>
        <strain evidence="5">TRF0915ILg1</strain>
        <tissue evidence="5">Whole body</tissue>
    </source>
</reference>
<dbReference type="SUPFAM" id="SSF52058">
    <property type="entry name" value="L domain-like"/>
    <property type="match status" value="2"/>
</dbReference>
<evidence type="ECO:0000256" key="2">
    <source>
        <dbReference type="ARBA" id="ARBA00022737"/>
    </source>
</evidence>
<dbReference type="EMBL" id="VTPC01004709">
    <property type="protein sequence ID" value="KAF2896835.1"/>
    <property type="molecule type" value="Genomic_DNA"/>
</dbReference>
<sequence length="609" mass="69623">MAKQSQVKSRRKLLNPVFHLQTKEEDDSQLTQGMIKVVRRTGQLNLSGRGLATVPTKMFTMYEVRGEEALVTYDLSKTSEEPWWSFKPLTYLDLSSNVLQCIPGDIKMFEDLTVLNLHDNCLTEIPAEIGSLIKLTKLNLSHNKINALPKDFYKLTELQQLLLAHNCLEMITDDIGDLIMLQQLDLSYNNLTILPPGVGFLVRLTEMNLSHNKLTEIPPDIISLRVLNKLDVTHNDLKSLPKMVGLRKIQFLYAQHNDIEELPDMEGCENIQQLFFGNNFIKEIPKEFCEDMSHLKILDLRDNKIDELPDEIAMMQHLIRLDLTNNELESLPNTLGLLSHLQNLQIEGNKLKQIRSDIIKGGASRIVKHLREKLDLERHPNHFTESDNNASSSNHSHKLPDIYTMKHSRALSVAMHELTKVPDTVFEEAKKAEVSVVDLCKNKLVIVPEGLTIIATSITELNLSTNQIKEIPNFLADCIKLQYLDVSKNLLEELPQCLENLKCLRELVISNNRFLKVPDCVYELEALEIFQASDNQITEIKVDGFKQLKRLAVLDLANNNINHVPPEFGNLKQLRTLELRGNSFRQPRYAILEQGTDTILAYLRDRIPQ</sequence>
<dbReference type="InterPro" id="IPR032675">
    <property type="entry name" value="LRR_dom_sf"/>
</dbReference>
<feature type="domain" description="Disease resistance R13L4/SHOC-2-like LRR" evidence="4">
    <location>
        <begin position="82"/>
        <end position="186"/>
    </location>
</feature>
<dbReference type="PANTHER" id="PTHR48051">
    <property type="match status" value="1"/>
</dbReference>
<evidence type="ECO:0000313" key="6">
    <source>
        <dbReference type="Proteomes" id="UP000801492"/>
    </source>
</evidence>
<dbReference type="AlphaFoldDB" id="A0A8K0G9R8"/>
<organism evidence="5 6">
    <name type="scientific">Ignelater luminosus</name>
    <name type="common">Cucubano</name>
    <name type="synonym">Pyrophorus luminosus</name>
    <dbReference type="NCBI Taxonomy" id="2038154"/>
    <lineage>
        <taxon>Eukaryota</taxon>
        <taxon>Metazoa</taxon>
        <taxon>Ecdysozoa</taxon>
        <taxon>Arthropoda</taxon>
        <taxon>Hexapoda</taxon>
        <taxon>Insecta</taxon>
        <taxon>Pterygota</taxon>
        <taxon>Neoptera</taxon>
        <taxon>Endopterygota</taxon>
        <taxon>Coleoptera</taxon>
        <taxon>Polyphaga</taxon>
        <taxon>Elateriformia</taxon>
        <taxon>Elateroidea</taxon>
        <taxon>Elateridae</taxon>
        <taxon>Agrypninae</taxon>
        <taxon>Pyrophorini</taxon>
        <taxon>Ignelater</taxon>
    </lineage>
</organism>
<dbReference type="FunFam" id="3.80.10.10:FF:000193">
    <property type="entry name" value="Leucine-rich repeat-containing protein 40"/>
    <property type="match status" value="1"/>
</dbReference>
<dbReference type="SMART" id="SM00369">
    <property type="entry name" value="LRR_TYP"/>
    <property type="match status" value="14"/>
</dbReference>
<dbReference type="Pfam" id="PF13855">
    <property type="entry name" value="LRR_8"/>
    <property type="match status" value="3"/>
</dbReference>
<dbReference type="PRINTS" id="PR00019">
    <property type="entry name" value="LEURICHRPT"/>
</dbReference>
<evidence type="ECO:0000256" key="1">
    <source>
        <dbReference type="ARBA" id="ARBA00022614"/>
    </source>
</evidence>
<dbReference type="InterPro" id="IPR055414">
    <property type="entry name" value="LRR_R13L4/SHOC2-like"/>
</dbReference>
<evidence type="ECO:0000313" key="5">
    <source>
        <dbReference type="EMBL" id="KAF2896835.1"/>
    </source>
</evidence>
<dbReference type="PANTHER" id="PTHR48051:SF1">
    <property type="entry name" value="RAS SUPPRESSOR PROTEIN 1"/>
    <property type="match status" value="1"/>
</dbReference>
<protein>
    <recommendedName>
        <fullName evidence="4">Disease resistance R13L4/SHOC-2-like LRR domain-containing protein</fullName>
    </recommendedName>
</protein>
<accession>A0A8K0G9R8</accession>
<dbReference type="GO" id="GO:0005737">
    <property type="term" value="C:cytoplasm"/>
    <property type="evidence" value="ECO:0007669"/>
    <property type="project" value="TreeGrafter"/>
</dbReference>
<comment type="caution">
    <text evidence="5">The sequence shown here is derived from an EMBL/GenBank/DDBJ whole genome shotgun (WGS) entry which is preliminary data.</text>
</comment>
<evidence type="ECO:0000256" key="3">
    <source>
        <dbReference type="SAM" id="MobiDB-lite"/>
    </source>
</evidence>
<dbReference type="InterPro" id="IPR003591">
    <property type="entry name" value="Leu-rich_rpt_typical-subtyp"/>
</dbReference>
<feature type="domain" description="Disease resistance R13L4/SHOC-2-like LRR" evidence="4">
    <location>
        <begin position="289"/>
        <end position="349"/>
    </location>
</feature>